<reference evidence="5 6" key="1">
    <citation type="submission" date="2014-04" db="EMBL/GenBank/DDBJ databases">
        <authorList>
            <consortium name="DOE Joint Genome Institute"/>
            <person name="Kuo A."/>
            <person name="Tarkka M."/>
            <person name="Buscot F."/>
            <person name="Kohler A."/>
            <person name="Nagy L.G."/>
            <person name="Floudas D."/>
            <person name="Copeland A."/>
            <person name="Barry K.W."/>
            <person name="Cichocki N."/>
            <person name="Veneault-Fourrey C."/>
            <person name="LaButti K."/>
            <person name="Lindquist E.A."/>
            <person name="Lipzen A."/>
            <person name="Lundell T."/>
            <person name="Morin E."/>
            <person name="Murat C."/>
            <person name="Sun H."/>
            <person name="Tunlid A."/>
            <person name="Henrissat B."/>
            <person name="Grigoriev I.V."/>
            <person name="Hibbett D.S."/>
            <person name="Martin F."/>
            <person name="Nordberg H.P."/>
            <person name="Cantor M.N."/>
            <person name="Hua S.X."/>
        </authorList>
    </citation>
    <scope>NUCLEOTIDE SEQUENCE [LARGE SCALE GENOMIC DNA]</scope>
    <source>
        <strain evidence="5 6">F 1598</strain>
    </source>
</reference>
<dbReference type="CDD" id="cd00403">
    <property type="entry name" value="Ribosomal_L1"/>
    <property type="match status" value="1"/>
</dbReference>
<sequence>MSVLNLSPLFRPCRCSFLTASLVPSRQFSTSHIALGRQKNKINIPSKKALAAKARRKAAKAPKHIYHNEQMPLTDAVAVLRAVEVAKPNATYEMVIKTAMSKGTTIPKGRVNLPREAKPKREDKILVFATGQLAQDAKDAGADIVGGEELIDGVISGKHQATTVLCSSALIRAITPKLGRILGPKGLMPSERRGTVTDDIAGYIKKLSGSTEWRGDKAGAIRMPIGKMFFPPDDVIKNIRYFLSAVKRATGNEKDTESEIKSKGPKAVNAIKRVILSTSQGPAIQIRDF</sequence>
<name>A0A0C3BQI3_PILCF</name>
<dbReference type="GO" id="GO:0003723">
    <property type="term" value="F:RNA binding"/>
    <property type="evidence" value="ECO:0007669"/>
    <property type="project" value="InterPro"/>
</dbReference>
<evidence type="ECO:0000256" key="3">
    <source>
        <dbReference type="ARBA" id="ARBA00023274"/>
    </source>
</evidence>
<dbReference type="EMBL" id="KN832976">
    <property type="protein sequence ID" value="KIM88763.1"/>
    <property type="molecule type" value="Genomic_DNA"/>
</dbReference>
<dbReference type="InterPro" id="IPR002143">
    <property type="entry name" value="Ribosomal_uL1"/>
</dbReference>
<dbReference type="InterPro" id="IPR023674">
    <property type="entry name" value="Ribosomal_uL1-like"/>
</dbReference>
<accession>A0A0C3BQI3</accession>
<protein>
    <recommendedName>
        <fullName evidence="4">Ribosomal protein</fullName>
    </recommendedName>
</protein>
<dbReference type="InterPro" id="IPR023673">
    <property type="entry name" value="Ribosomal_uL1_CS"/>
</dbReference>
<dbReference type="OrthoDB" id="1747252at2759"/>
<dbReference type="Pfam" id="PF00687">
    <property type="entry name" value="Ribosomal_L1"/>
    <property type="match status" value="1"/>
</dbReference>
<gene>
    <name evidence="5" type="ORF">PILCRDRAFT_813738</name>
</gene>
<dbReference type="HOGENOM" id="CLU_062853_1_2_1"/>
<dbReference type="PROSITE" id="PS01199">
    <property type="entry name" value="RIBOSOMAL_L1"/>
    <property type="match status" value="1"/>
</dbReference>
<dbReference type="PIRSF" id="PIRSF002155">
    <property type="entry name" value="Ribosomal_L1"/>
    <property type="match status" value="1"/>
</dbReference>
<evidence type="ECO:0000313" key="6">
    <source>
        <dbReference type="Proteomes" id="UP000054166"/>
    </source>
</evidence>
<dbReference type="PANTHER" id="PTHR36427">
    <property type="entry name" value="54S RIBOSOMAL PROTEIN L1, MITOCHONDRIAL"/>
    <property type="match status" value="1"/>
</dbReference>
<keyword evidence="3 4" id="KW-0687">Ribonucleoprotein</keyword>
<dbReference type="GO" id="GO:0006412">
    <property type="term" value="P:translation"/>
    <property type="evidence" value="ECO:0007669"/>
    <property type="project" value="InterPro"/>
</dbReference>
<proteinExistence type="inferred from homology"/>
<dbReference type="Gene3D" id="3.30.190.20">
    <property type="match status" value="1"/>
</dbReference>
<dbReference type="FunFam" id="3.40.50.790:FF:000001">
    <property type="entry name" value="50S ribosomal protein L1"/>
    <property type="match status" value="1"/>
</dbReference>
<dbReference type="STRING" id="765440.A0A0C3BQI3"/>
<evidence type="ECO:0000256" key="1">
    <source>
        <dbReference type="ARBA" id="ARBA00010531"/>
    </source>
</evidence>
<evidence type="ECO:0000313" key="5">
    <source>
        <dbReference type="EMBL" id="KIM88763.1"/>
    </source>
</evidence>
<dbReference type="PANTHER" id="PTHR36427:SF3">
    <property type="entry name" value="LARGE RIBOSOMAL SUBUNIT PROTEIN UL1M"/>
    <property type="match status" value="1"/>
</dbReference>
<dbReference type="Proteomes" id="UP000054166">
    <property type="component" value="Unassembled WGS sequence"/>
</dbReference>
<keyword evidence="2 4" id="KW-0689">Ribosomal protein</keyword>
<dbReference type="FunCoup" id="A0A0C3BQI3">
    <property type="interactions" value="132"/>
</dbReference>
<comment type="similarity">
    <text evidence="1 4">Belongs to the universal ribosomal protein uL1 family.</text>
</comment>
<dbReference type="GO" id="GO:0003735">
    <property type="term" value="F:structural constituent of ribosome"/>
    <property type="evidence" value="ECO:0007669"/>
    <property type="project" value="InterPro"/>
</dbReference>
<dbReference type="Gene3D" id="3.40.50.790">
    <property type="match status" value="1"/>
</dbReference>
<evidence type="ECO:0000256" key="4">
    <source>
        <dbReference type="RuleBase" id="RU000659"/>
    </source>
</evidence>
<dbReference type="GO" id="GO:0005762">
    <property type="term" value="C:mitochondrial large ribosomal subunit"/>
    <property type="evidence" value="ECO:0007669"/>
    <property type="project" value="TreeGrafter"/>
</dbReference>
<dbReference type="AlphaFoldDB" id="A0A0C3BQI3"/>
<evidence type="ECO:0000256" key="2">
    <source>
        <dbReference type="ARBA" id="ARBA00022980"/>
    </source>
</evidence>
<organism evidence="5 6">
    <name type="scientific">Piloderma croceum (strain F 1598)</name>
    <dbReference type="NCBI Taxonomy" id="765440"/>
    <lineage>
        <taxon>Eukaryota</taxon>
        <taxon>Fungi</taxon>
        <taxon>Dikarya</taxon>
        <taxon>Basidiomycota</taxon>
        <taxon>Agaricomycotina</taxon>
        <taxon>Agaricomycetes</taxon>
        <taxon>Agaricomycetidae</taxon>
        <taxon>Atheliales</taxon>
        <taxon>Atheliaceae</taxon>
        <taxon>Piloderma</taxon>
    </lineage>
</organism>
<dbReference type="InParanoid" id="A0A0C3BQI3"/>
<keyword evidence="6" id="KW-1185">Reference proteome</keyword>
<reference evidence="6" key="2">
    <citation type="submission" date="2015-01" db="EMBL/GenBank/DDBJ databases">
        <title>Evolutionary Origins and Diversification of the Mycorrhizal Mutualists.</title>
        <authorList>
            <consortium name="DOE Joint Genome Institute"/>
            <consortium name="Mycorrhizal Genomics Consortium"/>
            <person name="Kohler A."/>
            <person name="Kuo A."/>
            <person name="Nagy L.G."/>
            <person name="Floudas D."/>
            <person name="Copeland A."/>
            <person name="Barry K.W."/>
            <person name="Cichocki N."/>
            <person name="Veneault-Fourrey C."/>
            <person name="LaButti K."/>
            <person name="Lindquist E.A."/>
            <person name="Lipzen A."/>
            <person name="Lundell T."/>
            <person name="Morin E."/>
            <person name="Murat C."/>
            <person name="Riley R."/>
            <person name="Ohm R."/>
            <person name="Sun H."/>
            <person name="Tunlid A."/>
            <person name="Henrissat B."/>
            <person name="Grigoriev I.V."/>
            <person name="Hibbett D.S."/>
            <person name="Martin F."/>
        </authorList>
    </citation>
    <scope>NUCLEOTIDE SEQUENCE [LARGE SCALE GENOMIC DNA]</scope>
    <source>
        <strain evidence="6">F 1598</strain>
    </source>
</reference>
<dbReference type="SUPFAM" id="SSF56808">
    <property type="entry name" value="Ribosomal protein L1"/>
    <property type="match status" value="1"/>
</dbReference>
<dbReference type="InterPro" id="IPR016095">
    <property type="entry name" value="Ribosomal_uL1_3-a/b-sand"/>
</dbReference>
<dbReference type="InterPro" id="IPR028364">
    <property type="entry name" value="Ribosomal_uL1/biogenesis"/>
</dbReference>